<feature type="compositionally biased region" description="Polar residues" evidence="1">
    <location>
        <begin position="211"/>
        <end position="224"/>
    </location>
</feature>
<feature type="region of interest" description="Disordered" evidence="1">
    <location>
        <begin position="201"/>
        <end position="264"/>
    </location>
</feature>
<feature type="compositionally biased region" description="Basic and acidic residues" evidence="1">
    <location>
        <begin position="237"/>
        <end position="253"/>
    </location>
</feature>
<name>A0AAF0T843_SOLVR</name>
<dbReference type="AlphaFoldDB" id="A0AAF0T843"/>
<dbReference type="PANTHER" id="PTHR33067:SF9">
    <property type="entry name" value="RNA-DIRECTED DNA POLYMERASE"/>
    <property type="match status" value="1"/>
</dbReference>
<accession>A0AAF0T843</accession>
<reference evidence="2" key="1">
    <citation type="submission" date="2023-08" db="EMBL/GenBank/DDBJ databases">
        <title>A de novo genome assembly of Solanum verrucosum Schlechtendal, a Mexican diploid species geographically isolated from the other diploid A-genome species in potato relatives.</title>
        <authorList>
            <person name="Hosaka K."/>
        </authorList>
    </citation>
    <scope>NUCLEOTIDE SEQUENCE</scope>
    <source>
        <tissue evidence="2">Young leaves</tissue>
    </source>
</reference>
<dbReference type="Gene3D" id="2.40.70.10">
    <property type="entry name" value="Acid Proteases"/>
    <property type="match status" value="1"/>
</dbReference>
<evidence type="ECO:0000313" key="2">
    <source>
        <dbReference type="EMBL" id="WMV08751.1"/>
    </source>
</evidence>
<keyword evidence="3" id="KW-1185">Reference proteome</keyword>
<evidence type="ECO:0000256" key="1">
    <source>
        <dbReference type="SAM" id="MobiDB-lite"/>
    </source>
</evidence>
<dbReference type="InterPro" id="IPR021109">
    <property type="entry name" value="Peptidase_aspartic_dom_sf"/>
</dbReference>
<sequence length="264" mass="29704">MFQFAKTLCDLGSSKNLMPYKIFNRLWLSEPKPKTLRLLLADHSIKRPIGILYDILEKVEEFIFPADILILDCKLMSRSLLFSVGHSLLPERLLLMWKGSMSEVSCVGESLAAVLLNYDRDEIQDYYEVVAALLGLEYLMEVFMDDFLVVGDIFEVCLEHLGHKILVEGIPVDPAKVEAFAKFPPFILVKGLLRGPTITFGDDPSVHRSDSPTSSPSENENVAESGTLVHTPLPESELVKQKRSELWSKETHDPLTFTPAPRVS</sequence>
<dbReference type="Proteomes" id="UP001234989">
    <property type="component" value="Chromosome 1"/>
</dbReference>
<organism evidence="2 3">
    <name type="scientific">Solanum verrucosum</name>
    <dbReference type="NCBI Taxonomy" id="315347"/>
    <lineage>
        <taxon>Eukaryota</taxon>
        <taxon>Viridiplantae</taxon>
        <taxon>Streptophyta</taxon>
        <taxon>Embryophyta</taxon>
        <taxon>Tracheophyta</taxon>
        <taxon>Spermatophyta</taxon>
        <taxon>Magnoliopsida</taxon>
        <taxon>eudicotyledons</taxon>
        <taxon>Gunneridae</taxon>
        <taxon>Pentapetalae</taxon>
        <taxon>asterids</taxon>
        <taxon>lamiids</taxon>
        <taxon>Solanales</taxon>
        <taxon>Solanaceae</taxon>
        <taxon>Solanoideae</taxon>
        <taxon>Solaneae</taxon>
        <taxon>Solanum</taxon>
    </lineage>
</organism>
<protein>
    <submittedName>
        <fullName evidence="2">Uncharacterized protein</fullName>
    </submittedName>
</protein>
<dbReference type="EMBL" id="CP133612">
    <property type="protein sequence ID" value="WMV08751.1"/>
    <property type="molecule type" value="Genomic_DNA"/>
</dbReference>
<proteinExistence type="predicted"/>
<gene>
    <name evidence="2" type="ORF">MTR67_002136</name>
</gene>
<dbReference type="PANTHER" id="PTHR33067">
    <property type="entry name" value="RNA-DIRECTED DNA POLYMERASE-RELATED"/>
    <property type="match status" value="1"/>
</dbReference>
<evidence type="ECO:0000313" key="3">
    <source>
        <dbReference type="Proteomes" id="UP001234989"/>
    </source>
</evidence>